<reference evidence="2 3" key="1">
    <citation type="submission" date="2019-06" db="EMBL/GenBank/DDBJ databases">
        <title>Genomic Encyclopedia of Type Strains, Phase IV (KMG-V): Genome sequencing to study the core and pangenomes of soil and plant-associated prokaryotes.</title>
        <authorList>
            <person name="Whitman W."/>
        </authorList>
    </citation>
    <scope>NUCLEOTIDE SEQUENCE [LARGE SCALE GENOMIC DNA]</scope>
    <source>
        <strain evidence="2 3">BR 11622</strain>
    </source>
</reference>
<evidence type="ECO:0000313" key="2">
    <source>
        <dbReference type="EMBL" id="TWB38114.1"/>
    </source>
</evidence>
<feature type="region of interest" description="Disordered" evidence="1">
    <location>
        <begin position="1"/>
        <end position="45"/>
    </location>
</feature>
<gene>
    <name evidence="2" type="ORF">FBZ90_113107</name>
</gene>
<sequence>MMAAMIVAEGGSAAAGGTGAAADKKTQDKKAEDQKTDSEFAALLKGGKDDPKATLAEITTGGVPGYWAWRLKELKAEIASRVMGQMGVTRQGLAAMSDDDRAGVERLIMREVARVVREMTTGQTRKGPGLEDAPPDAGTLLEDTGGQASGDAGAAVQPRTASRGLDESTLSGMLAQQEVAG</sequence>
<accession>A0A560GX82</accession>
<dbReference type="RefSeq" id="WP_145734858.1">
    <property type="nucleotide sequence ID" value="NZ_VITR01000013.1"/>
</dbReference>
<evidence type="ECO:0000313" key="3">
    <source>
        <dbReference type="Proteomes" id="UP000315751"/>
    </source>
</evidence>
<protein>
    <submittedName>
        <fullName evidence="2">Uncharacterized protein</fullName>
    </submittedName>
</protein>
<proteinExistence type="predicted"/>
<comment type="caution">
    <text evidence="2">The sequence shown here is derived from an EMBL/GenBank/DDBJ whole genome shotgun (WGS) entry which is preliminary data.</text>
</comment>
<dbReference type="Proteomes" id="UP000315751">
    <property type="component" value="Unassembled WGS sequence"/>
</dbReference>
<dbReference type="AlphaFoldDB" id="A0A560GX82"/>
<keyword evidence="3" id="KW-1185">Reference proteome</keyword>
<name>A0A560GX82_9PROT</name>
<dbReference type="EMBL" id="VITR01000013">
    <property type="protein sequence ID" value="TWB38114.1"/>
    <property type="molecule type" value="Genomic_DNA"/>
</dbReference>
<feature type="compositionally biased region" description="Basic and acidic residues" evidence="1">
    <location>
        <begin position="22"/>
        <end position="38"/>
    </location>
</feature>
<organism evidence="2 3">
    <name type="scientific">Nitrospirillum amazonense</name>
    <dbReference type="NCBI Taxonomy" id="28077"/>
    <lineage>
        <taxon>Bacteria</taxon>
        <taxon>Pseudomonadati</taxon>
        <taxon>Pseudomonadota</taxon>
        <taxon>Alphaproteobacteria</taxon>
        <taxon>Rhodospirillales</taxon>
        <taxon>Azospirillaceae</taxon>
        <taxon>Nitrospirillum</taxon>
    </lineage>
</organism>
<feature type="region of interest" description="Disordered" evidence="1">
    <location>
        <begin position="118"/>
        <end position="181"/>
    </location>
</feature>
<evidence type="ECO:0000256" key="1">
    <source>
        <dbReference type="SAM" id="MobiDB-lite"/>
    </source>
</evidence>